<feature type="transmembrane region" description="Helical" evidence="1">
    <location>
        <begin position="12"/>
        <end position="33"/>
    </location>
</feature>
<gene>
    <name evidence="2" type="ORF">SAMN02745133_00772</name>
</gene>
<evidence type="ECO:0000313" key="3">
    <source>
        <dbReference type="Proteomes" id="UP000184148"/>
    </source>
</evidence>
<dbReference type="NCBIfam" id="TIGR02532">
    <property type="entry name" value="IV_pilin_GFxxxE"/>
    <property type="match status" value="1"/>
</dbReference>
<protein>
    <submittedName>
        <fullName evidence="2">Prepilin-type N-terminal cleavage/methylation domain-containing protein</fullName>
    </submittedName>
</protein>
<organism evidence="2 3">
    <name type="scientific">Desulforamulus putei DSM 12395</name>
    <dbReference type="NCBI Taxonomy" id="1121429"/>
    <lineage>
        <taxon>Bacteria</taxon>
        <taxon>Bacillati</taxon>
        <taxon>Bacillota</taxon>
        <taxon>Clostridia</taxon>
        <taxon>Eubacteriales</taxon>
        <taxon>Peptococcaceae</taxon>
        <taxon>Desulforamulus</taxon>
    </lineage>
</organism>
<evidence type="ECO:0000256" key="1">
    <source>
        <dbReference type="SAM" id="Phobius"/>
    </source>
</evidence>
<dbReference type="RefSeq" id="WP_073235986.1">
    <property type="nucleotide sequence ID" value="NZ_FQUY01000003.1"/>
</dbReference>
<name>A0A1M4UV85_9FIRM</name>
<dbReference type="OrthoDB" id="2456766at2"/>
<proteinExistence type="predicted"/>
<dbReference type="Proteomes" id="UP000184148">
    <property type="component" value="Unassembled WGS sequence"/>
</dbReference>
<dbReference type="InterPro" id="IPR012902">
    <property type="entry name" value="N_methyl_site"/>
</dbReference>
<keyword evidence="3" id="KW-1185">Reference proteome</keyword>
<dbReference type="AlphaFoldDB" id="A0A1M4UV85"/>
<keyword evidence="1" id="KW-1133">Transmembrane helix</keyword>
<sequence length="146" mass="17326">MNNQRGFTLTEVLAAMFILIMVLLPVVSTLFANSRQNIVLERKLKVKHLAQSKLEEVKAMNWYDFKTSLVDEMEQAAAPEPLRFGNEYRDGKYLTEDDSRPENDFTYEIRVWPSHRHLIYTVQVTVFYKEAGQEKWETLYTEKMRR</sequence>
<reference evidence="3" key="1">
    <citation type="submission" date="2016-11" db="EMBL/GenBank/DDBJ databases">
        <authorList>
            <person name="Varghese N."/>
            <person name="Submissions S."/>
        </authorList>
    </citation>
    <scope>NUCLEOTIDE SEQUENCE [LARGE SCALE GENOMIC DNA]</scope>
    <source>
        <strain evidence="3">DSM 12395</strain>
    </source>
</reference>
<dbReference type="STRING" id="1121429.SAMN02745133_00772"/>
<dbReference type="Pfam" id="PF07963">
    <property type="entry name" value="N_methyl"/>
    <property type="match status" value="1"/>
</dbReference>
<keyword evidence="1" id="KW-0812">Transmembrane</keyword>
<evidence type="ECO:0000313" key="2">
    <source>
        <dbReference type="EMBL" id="SHE60595.1"/>
    </source>
</evidence>
<keyword evidence="1" id="KW-0472">Membrane</keyword>
<accession>A0A1M4UV85</accession>
<dbReference type="EMBL" id="FQUY01000003">
    <property type="protein sequence ID" value="SHE60595.1"/>
    <property type="molecule type" value="Genomic_DNA"/>
</dbReference>